<dbReference type="PROSITE" id="PS50005">
    <property type="entry name" value="TPR"/>
    <property type="match status" value="1"/>
</dbReference>
<dbReference type="InterPro" id="IPR011990">
    <property type="entry name" value="TPR-like_helical_dom_sf"/>
</dbReference>
<dbReference type="InterPro" id="IPR042861">
    <property type="entry name" value="TEX11"/>
</dbReference>
<dbReference type="GO" id="GO:0007060">
    <property type="term" value="P:male meiosis chromosome segregation"/>
    <property type="evidence" value="ECO:0007669"/>
    <property type="project" value="TreeGrafter"/>
</dbReference>
<dbReference type="InterPro" id="IPR013940">
    <property type="entry name" value="Spo22/ZIP4/TEX11"/>
</dbReference>
<dbReference type="GO" id="GO:0007130">
    <property type="term" value="P:synaptonemal complex assembly"/>
    <property type="evidence" value="ECO:0007669"/>
    <property type="project" value="TreeGrafter"/>
</dbReference>
<dbReference type="Proteomes" id="UP001142489">
    <property type="component" value="Unassembled WGS sequence"/>
</dbReference>
<dbReference type="PANTHER" id="PTHR47083:SF1">
    <property type="entry name" value="TESTIS-EXPRESSED PROTEIN 11"/>
    <property type="match status" value="1"/>
</dbReference>
<dbReference type="GO" id="GO:0007131">
    <property type="term" value="P:reciprocal meiotic recombination"/>
    <property type="evidence" value="ECO:0007669"/>
    <property type="project" value="TreeGrafter"/>
</dbReference>
<dbReference type="PANTHER" id="PTHR47083">
    <property type="entry name" value="TESTIS-EXPRESSED PROTEIN 11"/>
    <property type="match status" value="1"/>
</dbReference>
<dbReference type="Gene3D" id="1.25.40.10">
    <property type="entry name" value="Tetratricopeptide repeat domain"/>
    <property type="match status" value="1"/>
</dbReference>
<dbReference type="SUPFAM" id="SSF48452">
    <property type="entry name" value="TPR-like"/>
    <property type="match status" value="1"/>
</dbReference>
<evidence type="ECO:0000313" key="5">
    <source>
        <dbReference type="Proteomes" id="UP001142489"/>
    </source>
</evidence>
<evidence type="ECO:0000256" key="3">
    <source>
        <dbReference type="PROSITE-ProRule" id="PRU00339"/>
    </source>
</evidence>
<reference evidence="4" key="1">
    <citation type="journal article" date="2023" name="DNA Res.">
        <title>Chromosome-level genome assembly of Phrynocephalus forsythii using third-generation DNA sequencing and Hi-C analysis.</title>
        <authorList>
            <person name="Qi Y."/>
            <person name="Zhao W."/>
            <person name="Zhao Y."/>
            <person name="Niu C."/>
            <person name="Cao S."/>
            <person name="Zhang Y."/>
        </authorList>
    </citation>
    <scope>NUCLEOTIDE SEQUENCE</scope>
    <source>
        <tissue evidence="4">Muscle</tissue>
    </source>
</reference>
<gene>
    <name evidence="4" type="ORF">JRQ81_007286</name>
</gene>
<dbReference type="AlphaFoldDB" id="A0A9Q1ATD3"/>
<organism evidence="4 5">
    <name type="scientific">Phrynocephalus forsythii</name>
    <dbReference type="NCBI Taxonomy" id="171643"/>
    <lineage>
        <taxon>Eukaryota</taxon>
        <taxon>Metazoa</taxon>
        <taxon>Chordata</taxon>
        <taxon>Craniata</taxon>
        <taxon>Vertebrata</taxon>
        <taxon>Euteleostomi</taxon>
        <taxon>Lepidosauria</taxon>
        <taxon>Squamata</taxon>
        <taxon>Bifurcata</taxon>
        <taxon>Unidentata</taxon>
        <taxon>Episquamata</taxon>
        <taxon>Toxicofera</taxon>
        <taxon>Iguania</taxon>
        <taxon>Acrodonta</taxon>
        <taxon>Agamidae</taxon>
        <taxon>Agaminae</taxon>
        <taxon>Phrynocephalus</taxon>
    </lineage>
</organism>
<dbReference type="SMART" id="SM00028">
    <property type="entry name" value="TPR"/>
    <property type="match status" value="3"/>
</dbReference>
<dbReference type="Pfam" id="PF08631">
    <property type="entry name" value="SPO22"/>
    <property type="match status" value="1"/>
</dbReference>
<evidence type="ECO:0000313" key="4">
    <source>
        <dbReference type="EMBL" id="KAJ7310374.1"/>
    </source>
</evidence>
<protein>
    <recommendedName>
        <fullName evidence="2">Protein ZIP4 homolog</fullName>
    </recommendedName>
</protein>
<evidence type="ECO:0000256" key="1">
    <source>
        <dbReference type="ARBA" id="ARBA00023254"/>
    </source>
</evidence>
<sequence>MEIKGLIQELINRDTLSDVAEVIEKLFSEVENMNKGSHSEEERAEIEEHAVCLWNWTVARKANPVISDFQRVKLRHVACRLMMHYEVNDPPEEMVRRQILMAMKTGKGWVEVGEFALADELLETAMNQLEKLYAQLTKRSTKPTDIPLHKADIEKNVFKVLSCQAESQPTCHQHNLLISQALRCKDILMRLPKETYYLSLLCYNFGVETYELKRYEESSFWLSQSYDIGKMDMKYSTGKEMQAKVLRLLAVVYLEWDCKQYQDKALRALAMANEENLHPAGFFLKIKILLKGSASDEDVSTAVDELLHHRFSLDICLDTAKLLLEYEREAIAFDFLKSVTQLFELSPDVGKVLLLHIKLLLLRMREPLAKKMIEDVIAGRNTGIHLAPELLNDLQIILWERAAGNYEAKSYSEALQWYNYSLSFFSMGKVDHQNLAKLQRNMAACYLHLKELDKACEAVKEAESYDPNSIFTQFYAYKIAVLENNTQKAFDVLVRMEKSAAQLNHQTDKLVTDGSMVANLLTLAAQFALENNQQPVAIEALGYLFYQLQDFQQAFTALKCLTRLVLSQVEMKSREEITRDMESLLTHLTAAHQRLDGVFGEEHEILEMRTNEAQWFRKIAWNLAIQCESCPRMMRDFFILSFKFSQLCLPEKAILLAQRTCLLMAAAVELDMGRSSLLPAEQQTELLVQALERIHSCRDTWKVLKQTGDFPKDPTDTILLLYEFEAKAKLNDPALAGLLDQAMELPQVDIKTLETMASLAMESPAHYPSVCKRALQMVLTLLRKQDVMDTVTFSKCLHSLVHLSLPSGMSETDASAMEEAWSYFEDALSILSSTVLQASYPEVEILWLMTRAWNTGIYSYCAGRYQEAEQWCSLGMRFLAHLGTLKNSYEGQMISLYSEVLEKLDRAKGFYPEEE</sequence>
<accession>A0A9Q1ATD3</accession>
<dbReference type="InterPro" id="IPR019734">
    <property type="entry name" value="TPR_rpt"/>
</dbReference>
<name>A0A9Q1ATD3_9SAUR</name>
<dbReference type="OrthoDB" id="65716at2759"/>
<feature type="repeat" description="TPR" evidence="3">
    <location>
        <begin position="436"/>
        <end position="469"/>
    </location>
</feature>
<evidence type="ECO:0000256" key="2">
    <source>
        <dbReference type="ARBA" id="ARBA00031845"/>
    </source>
</evidence>
<keyword evidence="1" id="KW-0469">Meiosis</keyword>
<keyword evidence="3" id="KW-0802">TPR repeat</keyword>
<dbReference type="GO" id="GO:0000801">
    <property type="term" value="C:central element"/>
    <property type="evidence" value="ECO:0007669"/>
    <property type="project" value="TreeGrafter"/>
</dbReference>
<comment type="caution">
    <text evidence="4">The sequence shown here is derived from an EMBL/GenBank/DDBJ whole genome shotgun (WGS) entry which is preliminary data.</text>
</comment>
<keyword evidence="5" id="KW-1185">Reference proteome</keyword>
<dbReference type="EMBL" id="JAPFRF010000015">
    <property type="protein sequence ID" value="KAJ7310374.1"/>
    <property type="molecule type" value="Genomic_DNA"/>
</dbReference>
<proteinExistence type="predicted"/>